<keyword evidence="7" id="KW-1185">Reference proteome</keyword>
<dbReference type="SUPFAM" id="SSF103473">
    <property type="entry name" value="MFS general substrate transporter"/>
    <property type="match status" value="1"/>
</dbReference>
<dbReference type="WBParaSite" id="ACRNAN_scaffold1016.g9817.t1">
    <property type="protein sequence ID" value="ACRNAN_scaffold1016.g9817.t1"/>
    <property type="gene ID" value="ACRNAN_scaffold1016.g9817"/>
</dbReference>
<feature type="transmembrane region" description="Helical" evidence="6">
    <location>
        <begin position="179"/>
        <end position="199"/>
    </location>
</feature>
<evidence type="ECO:0000256" key="4">
    <source>
        <dbReference type="ARBA" id="ARBA00023136"/>
    </source>
</evidence>
<dbReference type="Proteomes" id="UP000887540">
    <property type="component" value="Unplaced"/>
</dbReference>
<evidence type="ECO:0000256" key="5">
    <source>
        <dbReference type="SAM" id="MobiDB-lite"/>
    </source>
</evidence>
<feature type="transmembrane region" description="Helical" evidence="6">
    <location>
        <begin position="427"/>
        <end position="448"/>
    </location>
</feature>
<accession>A0A914CGE0</accession>
<evidence type="ECO:0000256" key="6">
    <source>
        <dbReference type="SAM" id="Phobius"/>
    </source>
</evidence>
<organism evidence="7 8">
    <name type="scientific">Acrobeloides nanus</name>
    <dbReference type="NCBI Taxonomy" id="290746"/>
    <lineage>
        <taxon>Eukaryota</taxon>
        <taxon>Metazoa</taxon>
        <taxon>Ecdysozoa</taxon>
        <taxon>Nematoda</taxon>
        <taxon>Chromadorea</taxon>
        <taxon>Rhabditida</taxon>
        <taxon>Tylenchina</taxon>
        <taxon>Cephalobomorpha</taxon>
        <taxon>Cephaloboidea</taxon>
        <taxon>Cephalobidae</taxon>
        <taxon>Acrobeloides</taxon>
    </lineage>
</organism>
<dbReference type="InterPro" id="IPR049680">
    <property type="entry name" value="FLVCR1-2_SLC49-like"/>
</dbReference>
<comment type="subcellular location">
    <subcellularLocation>
        <location evidence="1">Membrane</location>
        <topology evidence="1">Multi-pass membrane protein</topology>
    </subcellularLocation>
</comment>
<reference evidence="8" key="1">
    <citation type="submission" date="2022-11" db="UniProtKB">
        <authorList>
            <consortium name="WormBaseParasite"/>
        </authorList>
    </citation>
    <scope>IDENTIFICATION</scope>
</reference>
<evidence type="ECO:0000313" key="7">
    <source>
        <dbReference type="Proteomes" id="UP000887540"/>
    </source>
</evidence>
<dbReference type="Gene3D" id="1.20.1250.20">
    <property type="entry name" value="MFS general substrate transporter like domains"/>
    <property type="match status" value="2"/>
</dbReference>
<feature type="region of interest" description="Disordered" evidence="5">
    <location>
        <begin position="507"/>
        <end position="542"/>
    </location>
</feature>
<keyword evidence="4 6" id="KW-0472">Membrane</keyword>
<feature type="transmembrane region" description="Helical" evidence="6">
    <location>
        <begin position="296"/>
        <end position="317"/>
    </location>
</feature>
<feature type="transmembrane region" description="Helical" evidence="6">
    <location>
        <begin position="365"/>
        <end position="382"/>
    </location>
</feature>
<feature type="region of interest" description="Disordered" evidence="5">
    <location>
        <begin position="1"/>
        <end position="30"/>
    </location>
</feature>
<evidence type="ECO:0000256" key="1">
    <source>
        <dbReference type="ARBA" id="ARBA00004141"/>
    </source>
</evidence>
<dbReference type="AlphaFoldDB" id="A0A914CGE0"/>
<feature type="transmembrane region" description="Helical" evidence="6">
    <location>
        <begin position="211"/>
        <end position="230"/>
    </location>
</feature>
<dbReference type="InterPro" id="IPR011701">
    <property type="entry name" value="MFS"/>
</dbReference>
<evidence type="ECO:0000313" key="8">
    <source>
        <dbReference type="WBParaSite" id="ACRNAN_scaffold1016.g9817.t1"/>
    </source>
</evidence>
<protein>
    <submittedName>
        <fullName evidence="8">Major facilitator superfamily (MFS) profile domain-containing protein</fullName>
    </submittedName>
</protein>
<feature type="transmembrane region" description="Helical" evidence="6">
    <location>
        <begin position="388"/>
        <end position="407"/>
    </location>
</feature>
<dbReference type="PANTHER" id="PTHR10924">
    <property type="entry name" value="MAJOR FACILITATOR SUPERFAMILY PROTEIN-RELATED"/>
    <property type="match status" value="1"/>
</dbReference>
<dbReference type="GO" id="GO:0022857">
    <property type="term" value="F:transmembrane transporter activity"/>
    <property type="evidence" value="ECO:0007669"/>
    <property type="project" value="InterPro"/>
</dbReference>
<proteinExistence type="predicted"/>
<dbReference type="Pfam" id="PF07690">
    <property type="entry name" value="MFS_1"/>
    <property type="match status" value="1"/>
</dbReference>
<feature type="transmembrane region" description="Helical" evidence="6">
    <location>
        <begin position="242"/>
        <end position="263"/>
    </location>
</feature>
<feature type="transmembrane region" description="Helical" evidence="6">
    <location>
        <begin position="329"/>
        <end position="353"/>
    </location>
</feature>
<keyword evidence="3 6" id="KW-1133">Transmembrane helix</keyword>
<sequence length="542" mass="59103">MTEVDQSDVKLTDPEAKQEKEAFISPSDTEKPTAIITPTKVAFSDQNELNAAAEARKMLGDMKEEDPAMPRIVLKVYPRRWIVLLIVALLNNTNTMSWIAFAPIANYVDPFYDQKMATNWFSMIYMLCTIPVGVVAMWSAKKFGLRSAILIAAWTNGIGGLIRLLSSFLPVAFRFPVGITGQAIAAVAYPFIMFLPTKVAGSWFPDNQRTLATTIGIMSNPLGVLLANVISPQIVSHPDDVLYVNLFTAVPSILCCVAATFLITRSNPKLPPTISASQQQMDFVAGVKACFTNTEYLWLLLVMGGGIGMFNCLYTVIQQLLCPSGYDNTFSGLCAALMIIGGVFGATISGIVVDKTKWYEETMKFCMGMAVLFGILFLQLTLRPGLGGLILVTCFIFGVMGLATYPVGLEMSAECTFPVSETTSTGLIVLSGQVQSVLFVAIMQIFSIKLQPDYLKYEVCTVGKGNESVVPKDMTHSNIVMSVVATSLFLILVVFFHPKLRRLETERGPVKAKNGTGEPLDPTPLNTLPRPSEIAAKQVEEA</sequence>
<feature type="compositionally biased region" description="Basic and acidic residues" evidence="5">
    <location>
        <begin position="7"/>
        <end position="22"/>
    </location>
</feature>
<evidence type="ECO:0000256" key="3">
    <source>
        <dbReference type="ARBA" id="ARBA00022989"/>
    </source>
</evidence>
<dbReference type="PANTHER" id="PTHR10924:SF6">
    <property type="entry name" value="SOLUTE CARRIER FAMILY 49 MEMBER A3"/>
    <property type="match status" value="1"/>
</dbReference>
<feature type="transmembrane region" description="Helical" evidence="6">
    <location>
        <begin position="479"/>
        <end position="497"/>
    </location>
</feature>
<keyword evidence="2 6" id="KW-0812">Transmembrane</keyword>
<feature type="transmembrane region" description="Helical" evidence="6">
    <location>
        <begin position="81"/>
        <end position="100"/>
    </location>
</feature>
<feature type="transmembrane region" description="Helical" evidence="6">
    <location>
        <begin position="120"/>
        <end position="138"/>
    </location>
</feature>
<name>A0A914CGE0_9BILA</name>
<dbReference type="GO" id="GO:0016020">
    <property type="term" value="C:membrane"/>
    <property type="evidence" value="ECO:0007669"/>
    <property type="project" value="UniProtKB-SubCell"/>
</dbReference>
<feature type="transmembrane region" description="Helical" evidence="6">
    <location>
        <begin position="150"/>
        <end position="173"/>
    </location>
</feature>
<dbReference type="CDD" id="cd17399">
    <property type="entry name" value="MFS_MFSD7"/>
    <property type="match status" value="1"/>
</dbReference>
<dbReference type="InterPro" id="IPR036259">
    <property type="entry name" value="MFS_trans_sf"/>
</dbReference>
<evidence type="ECO:0000256" key="2">
    <source>
        <dbReference type="ARBA" id="ARBA00022692"/>
    </source>
</evidence>